<proteinExistence type="predicted"/>
<dbReference type="AlphaFoldDB" id="A0A140GYS9"/>
<sequence length="145" mass="16625">MSLQLPCIESRSHFILGQRDTSDKSNPLQTQYFKSRSNPSFTIIAANTNTKLHNDPNLSNTIKVNTDTTPRKDLGSQKHTLYAIKNIQQAVFYYVHGTIFIKRPVIPLYPTRLLFQRPALNTKPSKFVCKSSNPERRISLEIHLL</sequence>
<reference evidence="1" key="1">
    <citation type="journal article" date="2016" name="Sci. Rep.">
        <title>Comparative genomics of mitochondria in chlorarachniophyte algae: endosymbiotic gene transfer and organellar genome dynamics.</title>
        <authorList>
            <person name="Tanifuji G."/>
            <person name="Archibald J.M."/>
            <person name="Hashimoto T."/>
        </authorList>
    </citation>
    <scope>NUCLEOTIDE SEQUENCE</scope>
    <source>
        <strain evidence="1">CCMP622</strain>
    </source>
</reference>
<gene>
    <name evidence="1" type="ORF">AN617_60</name>
</gene>
<name>A0A140GYS9_9EUKA</name>
<keyword evidence="1" id="KW-0496">Mitochondrion</keyword>
<geneLocation type="mitochondrion" evidence="1"/>
<dbReference type="GeneID" id="27074357"/>
<dbReference type="EMBL" id="KT806043">
    <property type="protein sequence ID" value="AMN87101.1"/>
    <property type="molecule type" value="Genomic_DNA"/>
</dbReference>
<organism evidence="1">
    <name type="scientific">Lotharella oceanica</name>
    <dbReference type="NCBI Taxonomy" id="641309"/>
    <lineage>
        <taxon>Eukaryota</taxon>
        <taxon>Sar</taxon>
        <taxon>Rhizaria</taxon>
        <taxon>Cercozoa</taxon>
        <taxon>Chlorarachniophyceae</taxon>
        <taxon>Lotharella</taxon>
    </lineage>
</organism>
<accession>A0A140GYS9</accession>
<protein>
    <submittedName>
        <fullName evidence="1">Uncharacterized protein</fullName>
    </submittedName>
</protein>
<evidence type="ECO:0000313" key="1">
    <source>
        <dbReference type="EMBL" id="AMN87101.1"/>
    </source>
</evidence>
<dbReference type="RefSeq" id="YP_009240020.1">
    <property type="nucleotide sequence ID" value="NC_029731.1"/>
</dbReference>